<protein>
    <submittedName>
        <fullName evidence="1">Uncharacterized protein</fullName>
    </submittedName>
</protein>
<proteinExistence type="predicted"/>
<dbReference type="EMBL" id="CP018477">
    <property type="protein sequence ID" value="ASV75556.1"/>
    <property type="molecule type" value="Genomic_DNA"/>
</dbReference>
<evidence type="ECO:0000313" key="1">
    <source>
        <dbReference type="EMBL" id="ASV75556.1"/>
    </source>
</evidence>
<dbReference type="KEGG" id="ttf:THTE_2954"/>
<reference evidence="1 2" key="1">
    <citation type="journal article" name="Front. Microbiol.">
        <title>Sugar Metabolism of the First Thermophilic Planctomycete Thermogutta terrifontis: Comparative Genomic and Transcriptomic Approaches.</title>
        <authorList>
            <person name="Elcheninov A.G."/>
            <person name="Menzel P."/>
            <person name="Gudbergsdottir S.R."/>
            <person name="Slesarev A.I."/>
            <person name="Kadnikov V.V."/>
            <person name="Krogh A."/>
            <person name="Bonch-Osmolovskaya E.A."/>
            <person name="Peng X."/>
            <person name="Kublanov I.V."/>
        </authorList>
    </citation>
    <scope>NUCLEOTIDE SEQUENCE [LARGE SCALE GENOMIC DNA]</scope>
    <source>
        <strain evidence="1 2">R1</strain>
    </source>
</reference>
<evidence type="ECO:0000313" key="2">
    <source>
        <dbReference type="Proteomes" id="UP000215086"/>
    </source>
</evidence>
<name>A0A286RHZ7_9BACT</name>
<keyword evidence="2" id="KW-1185">Reference proteome</keyword>
<organism evidence="1 2">
    <name type="scientific">Thermogutta terrifontis</name>
    <dbReference type="NCBI Taxonomy" id="1331910"/>
    <lineage>
        <taxon>Bacteria</taxon>
        <taxon>Pseudomonadati</taxon>
        <taxon>Planctomycetota</taxon>
        <taxon>Planctomycetia</taxon>
        <taxon>Pirellulales</taxon>
        <taxon>Thermoguttaceae</taxon>
        <taxon>Thermogutta</taxon>
    </lineage>
</organism>
<accession>A0A286RHZ7</accession>
<sequence>MRWPDTGLWPGFIKIAHRNRIDRIPSEEAEGKLPFNGTGSE</sequence>
<dbReference type="AlphaFoldDB" id="A0A286RHZ7"/>
<gene>
    <name evidence="1" type="ORF">THTE_2954</name>
</gene>
<dbReference type="Proteomes" id="UP000215086">
    <property type="component" value="Chromosome"/>
</dbReference>